<dbReference type="Ensembl" id="ENSSDUT00000005036.1">
    <property type="protein sequence ID" value="ENSSDUP00000004935.1"/>
    <property type="gene ID" value="ENSSDUG00000002092.1"/>
</dbReference>
<evidence type="ECO:0000256" key="8">
    <source>
        <dbReference type="ARBA" id="ARBA00022989"/>
    </source>
</evidence>
<dbReference type="InterPro" id="IPR035595">
    <property type="entry name" value="UDP_glycos_trans_CS"/>
</dbReference>
<dbReference type="GO" id="GO:0015020">
    <property type="term" value="F:glucuronosyltransferase activity"/>
    <property type="evidence" value="ECO:0007669"/>
    <property type="project" value="UniProtKB-EC"/>
</dbReference>
<keyword evidence="4 11" id="KW-0328">Glycosyltransferase</keyword>
<name>A0A3B4TG49_SERDU</name>
<keyword evidence="9 13" id="KW-0472">Membrane</keyword>
<keyword evidence="7" id="KW-0256">Endoplasmic reticulum</keyword>
<feature type="compositionally biased region" description="Basic and acidic residues" evidence="12">
    <location>
        <begin position="18"/>
        <end position="27"/>
    </location>
</feature>
<evidence type="ECO:0000256" key="13">
    <source>
        <dbReference type="SAM" id="Phobius"/>
    </source>
</evidence>
<evidence type="ECO:0000313" key="15">
    <source>
        <dbReference type="Proteomes" id="UP000261420"/>
    </source>
</evidence>
<dbReference type="InterPro" id="IPR050271">
    <property type="entry name" value="UDP-glycosyltransferase"/>
</dbReference>
<dbReference type="GeneTree" id="ENSGT00940000159677"/>
<sequence>MQVNGADKTSRSAAGKSGPEEKAKTEEAEASDTIFANDTASSSSSSSSYLGNLLVVPMDGSHWVGMKAIAQEMGRRGHRVTVVIPEVSIRMGPGKYYDTEIHPVPYDRAYIDSVASAHKDMMQKSSQSFMVRTKKRFSHILKVIDLIHGTAESLLFNDKDSSLFSFPPSYSFTLQGFDAVLTDPMVPTGSLIARKLGIPTINLLRGIPFSLDVNSAGCPSPPSYVPRFFTGYSDKMSFKERVVNTLVSVYRHIYTERFKKSQSHIQVNIVILCLNRIDLILEFPRPLMPNMVLVGGINCNVRNPLPEVRALSSWVSGEFGFVVFTLGTMVSDLPEEKTSIFLEAFRQIPQKVIWRYTGQVPDNVPENVKMMGWVPQNDLLAHPGARAFITHAGSHGIFEGLCHAVPMVMMPIGADQHHNAQRLADKGAGVVVDIFSITTESLLQGLNEVLHDVRYKEDVQKLSALHKDRPVEPLDLSVYWTEYVMRHKGAKHLKPAGIDLNWIQYFCLDVIALLASVVLLFGILIVKCMKLCFRKLSRKRKRD</sequence>
<evidence type="ECO:0000256" key="1">
    <source>
        <dbReference type="ARBA" id="ARBA00004389"/>
    </source>
</evidence>
<evidence type="ECO:0000256" key="10">
    <source>
        <dbReference type="ARBA" id="ARBA00023180"/>
    </source>
</evidence>
<keyword evidence="8 13" id="KW-1133">Transmembrane helix</keyword>
<evidence type="ECO:0000256" key="6">
    <source>
        <dbReference type="ARBA" id="ARBA00022692"/>
    </source>
</evidence>
<dbReference type="InterPro" id="IPR002213">
    <property type="entry name" value="UDP_glucos_trans"/>
</dbReference>
<keyword evidence="15" id="KW-1185">Reference proteome</keyword>
<dbReference type="AlphaFoldDB" id="A0A3B4TG49"/>
<dbReference type="EC" id="2.4.1.17" evidence="3"/>
<dbReference type="CDD" id="cd03784">
    <property type="entry name" value="GT1_Gtf-like"/>
    <property type="match status" value="1"/>
</dbReference>
<evidence type="ECO:0000256" key="7">
    <source>
        <dbReference type="ARBA" id="ARBA00022824"/>
    </source>
</evidence>
<evidence type="ECO:0000256" key="4">
    <source>
        <dbReference type="ARBA" id="ARBA00022676"/>
    </source>
</evidence>
<evidence type="ECO:0000256" key="9">
    <source>
        <dbReference type="ARBA" id="ARBA00023136"/>
    </source>
</evidence>
<dbReference type="Gene3D" id="3.40.50.2000">
    <property type="entry name" value="Glycogen Phosphorylase B"/>
    <property type="match status" value="2"/>
</dbReference>
<reference evidence="14" key="2">
    <citation type="submission" date="2025-09" db="UniProtKB">
        <authorList>
            <consortium name="Ensembl"/>
        </authorList>
    </citation>
    <scope>IDENTIFICATION</scope>
</reference>
<dbReference type="Pfam" id="PF00201">
    <property type="entry name" value="UDPGT"/>
    <property type="match status" value="1"/>
</dbReference>
<dbReference type="GO" id="GO:0005789">
    <property type="term" value="C:endoplasmic reticulum membrane"/>
    <property type="evidence" value="ECO:0007669"/>
    <property type="project" value="UniProtKB-SubCell"/>
</dbReference>
<reference evidence="14" key="1">
    <citation type="submission" date="2025-08" db="UniProtKB">
        <authorList>
            <consortium name="Ensembl"/>
        </authorList>
    </citation>
    <scope>IDENTIFICATION</scope>
</reference>
<evidence type="ECO:0000256" key="12">
    <source>
        <dbReference type="SAM" id="MobiDB-lite"/>
    </source>
</evidence>
<evidence type="ECO:0000256" key="2">
    <source>
        <dbReference type="ARBA" id="ARBA00009995"/>
    </source>
</evidence>
<keyword evidence="10" id="KW-0325">Glycoprotein</keyword>
<dbReference type="SUPFAM" id="SSF53756">
    <property type="entry name" value="UDP-Glycosyltransferase/glycogen phosphorylase"/>
    <property type="match status" value="1"/>
</dbReference>
<proteinExistence type="inferred from homology"/>
<dbReference type="PANTHER" id="PTHR48043:SF161">
    <property type="entry name" value="UDP GLUCURONOSYLTRANSFERASE FAMILY 1 MEMBER A1"/>
    <property type="match status" value="1"/>
</dbReference>
<feature type="region of interest" description="Disordered" evidence="12">
    <location>
        <begin position="1"/>
        <end position="47"/>
    </location>
</feature>
<dbReference type="PANTHER" id="PTHR48043">
    <property type="entry name" value="EG:EG0003.4 PROTEIN-RELATED"/>
    <property type="match status" value="1"/>
</dbReference>
<dbReference type="PROSITE" id="PS00375">
    <property type="entry name" value="UDPGT"/>
    <property type="match status" value="1"/>
</dbReference>
<organism evidence="14 15">
    <name type="scientific">Seriola dumerili</name>
    <name type="common">Greater amberjack</name>
    <name type="synonym">Caranx dumerili</name>
    <dbReference type="NCBI Taxonomy" id="41447"/>
    <lineage>
        <taxon>Eukaryota</taxon>
        <taxon>Metazoa</taxon>
        <taxon>Chordata</taxon>
        <taxon>Craniata</taxon>
        <taxon>Vertebrata</taxon>
        <taxon>Euteleostomi</taxon>
        <taxon>Actinopterygii</taxon>
        <taxon>Neopterygii</taxon>
        <taxon>Teleostei</taxon>
        <taxon>Neoteleostei</taxon>
        <taxon>Acanthomorphata</taxon>
        <taxon>Carangaria</taxon>
        <taxon>Carangiformes</taxon>
        <taxon>Carangidae</taxon>
        <taxon>Seriola</taxon>
    </lineage>
</organism>
<evidence type="ECO:0000256" key="5">
    <source>
        <dbReference type="ARBA" id="ARBA00022679"/>
    </source>
</evidence>
<feature type="transmembrane region" description="Helical" evidence="13">
    <location>
        <begin position="510"/>
        <end position="533"/>
    </location>
</feature>
<dbReference type="Proteomes" id="UP000261420">
    <property type="component" value="Unplaced"/>
</dbReference>
<dbReference type="FunFam" id="3.40.50.2000:FF:000021">
    <property type="entry name" value="UDP-glucuronosyltransferase"/>
    <property type="match status" value="1"/>
</dbReference>
<evidence type="ECO:0000313" key="14">
    <source>
        <dbReference type="Ensembl" id="ENSSDUP00000004935.1"/>
    </source>
</evidence>
<accession>A0A3B4TG49</accession>
<evidence type="ECO:0000256" key="3">
    <source>
        <dbReference type="ARBA" id="ARBA00012544"/>
    </source>
</evidence>
<comment type="subcellular location">
    <subcellularLocation>
        <location evidence="1">Endoplasmic reticulum membrane</location>
        <topology evidence="1">Single-pass membrane protein</topology>
    </subcellularLocation>
</comment>
<comment type="similarity">
    <text evidence="2 11">Belongs to the UDP-glycosyltransferase family.</text>
</comment>
<evidence type="ECO:0000256" key="11">
    <source>
        <dbReference type="RuleBase" id="RU003718"/>
    </source>
</evidence>
<keyword evidence="5 11" id="KW-0808">Transferase</keyword>
<protein>
    <recommendedName>
        <fullName evidence="3">glucuronosyltransferase</fullName>
        <ecNumber evidence="3">2.4.1.17</ecNumber>
    </recommendedName>
</protein>
<keyword evidence="6 13" id="KW-0812">Transmembrane</keyword>